<dbReference type="Pfam" id="PF04002">
    <property type="entry name" value="RadC"/>
    <property type="match status" value="1"/>
</dbReference>
<organism evidence="8 9">
    <name type="scientific">Bacillus wiedmannii</name>
    <dbReference type="NCBI Taxonomy" id="1890302"/>
    <lineage>
        <taxon>Bacteria</taxon>
        <taxon>Bacillati</taxon>
        <taxon>Bacillota</taxon>
        <taxon>Bacilli</taxon>
        <taxon>Bacillales</taxon>
        <taxon>Bacillaceae</taxon>
        <taxon>Bacillus</taxon>
        <taxon>Bacillus cereus group</taxon>
    </lineage>
</organism>
<dbReference type="InterPro" id="IPR037518">
    <property type="entry name" value="MPN"/>
</dbReference>
<keyword evidence="4" id="KW-0378">Hydrolase</keyword>
<dbReference type="InterPro" id="IPR001405">
    <property type="entry name" value="UPF0758"/>
</dbReference>
<comment type="similarity">
    <text evidence="1">Belongs to the UPF0758 family.</text>
</comment>
<dbReference type="AlphaFoldDB" id="A0A1G6V4A0"/>
<dbReference type="PANTHER" id="PTHR30471">
    <property type="entry name" value="DNA REPAIR PROTEIN RADC"/>
    <property type="match status" value="1"/>
</dbReference>
<evidence type="ECO:0000256" key="2">
    <source>
        <dbReference type="ARBA" id="ARBA00022670"/>
    </source>
</evidence>
<evidence type="ECO:0000256" key="6">
    <source>
        <dbReference type="ARBA" id="ARBA00023049"/>
    </source>
</evidence>
<evidence type="ECO:0000256" key="5">
    <source>
        <dbReference type="ARBA" id="ARBA00022833"/>
    </source>
</evidence>
<dbReference type="GO" id="GO:0046872">
    <property type="term" value="F:metal ion binding"/>
    <property type="evidence" value="ECO:0007669"/>
    <property type="project" value="UniProtKB-KW"/>
</dbReference>
<dbReference type="CDD" id="cd08071">
    <property type="entry name" value="MPN_DUF2466"/>
    <property type="match status" value="1"/>
</dbReference>
<keyword evidence="5" id="KW-0862">Zinc</keyword>
<sequence>MGKRIMIQSVKLVKESNKIYDVERKRITCPDDINILARAVLCIDEMPHEVFGVFNLNTKNEIIGCSIVSQGSINSSIVSPRETFRTAILNNAASIVCFHNHPSGDPFDSPEDREVTKRLAEFGKILGIELIDHVIIGEHRFVSLREKGCIK</sequence>
<evidence type="ECO:0000313" key="8">
    <source>
        <dbReference type="EMBL" id="SDD48293.1"/>
    </source>
</evidence>
<evidence type="ECO:0000259" key="7">
    <source>
        <dbReference type="PROSITE" id="PS50249"/>
    </source>
</evidence>
<protein>
    <submittedName>
        <fullName evidence="8">DNA repair protein RadC</fullName>
    </submittedName>
</protein>
<evidence type="ECO:0000256" key="1">
    <source>
        <dbReference type="ARBA" id="ARBA00010243"/>
    </source>
</evidence>
<gene>
    <name evidence="8" type="ORF">SAMN04487767_106195</name>
</gene>
<dbReference type="GO" id="GO:0006508">
    <property type="term" value="P:proteolysis"/>
    <property type="evidence" value="ECO:0007669"/>
    <property type="project" value="UniProtKB-KW"/>
</dbReference>
<dbReference type="PROSITE" id="PS50249">
    <property type="entry name" value="MPN"/>
    <property type="match status" value="1"/>
</dbReference>
<keyword evidence="2" id="KW-0645">Protease</keyword>
<dbReference type="EMBL" id="FMZR01000006">
    <property type="protein sequence ID" value="SDD48293.1"/>
    <property type="molecule type" value="Genomic_DNA"/>
</dbReference>
<name>A0A1G6V4A0_9BACI</name>
<dbReference type="RefSeq" id="WP_074651262.1">
    <property type="nucleotide sequence ID" value="NZ_FMZR01000006.1"/>
</dbReference>
<proteinExistence type="inferred from homology"/>
<keyword evidence="3" id="KW-0479">Metal-binding</keyword>
<dbReference type="InterPro" id="IPR020891">
    <property type="entry name" value="UPF0758_CS"/>
</dbReference>
<evidence type="ECO:0000256" key="3">
    <source>
        <dbReference type="ARBA" id="ARBA00022723"/>
    </source>
</evidence>
<accession>A0A1G6V4A0</accession>
<dbReference type="Proteomes" id="UP000183507">
    <property type="component" value="Unassembled WGS sequence"/>
</dbReference>
<dbReference type="GO" id="GO:0008237">
    <property type="term" value="F:metallopeptidase activity"/>
    <property type="evidence" value="ECO:0007669"/>
    <property type="project" value="UniProtKB-KW"/>
</dbReference>
<feature type="domain" description="MPN" evidence="7">
    <location>
        <begin position="26"/>
        <end position="150"/>
    </location>
</feature>
<keyword evidence="6" id="KW-0482">Metalloprotease</keyword>
<dbReference type="PANTHER" id="PTHR30471:SF3">
    <property type="entry name" value="UPF0758 PROTEIN YEES-RELATED"/>
    <property type="match status" value="1"/>
</dbReference>
<dbReference type="InterPro" id="IPR025657">
    <property type="entry name" value="RadC_JAB"/>
</dbReference>
<reference evidence="9" key="1">
    <citation type="submission" date="2016-10" db="EMBL/GenBank/DDBJ databases">
        <authorList>
            <person name="Varghese N."/>
        </authorList>
    </citation>
    <scope>NUCLEOTIDE SEQUENCE [LARGE SCALE GENOMIC DNA]</scope>
    <source>
        <strain evidence="9">KPR-7A</strain>
    </source>
</reference>
<evidence type="ECO:0000256" key="4">
    <source>
        <dbReference type="ARBA" id="ARBA00022801"/>
    </source>
</evidence>
<dbReference type="PROSITE" id="PS01302">
    <property type="entry name" value="UPF0758"/>
    <property type="match status" value="1"/>
</dbReference>
<evidence type="ECO:0000313" key="9">
    <source>
        <dbReference type="Proteomes" id="UP000183507"/>
    </source>
</evidence>
<dbReference type="Gene3D" id="3.40.140.10">
    <property type="entry name" value="Cytidine Deaminase, domain 2"/>
    <property type="match status" value="1"/>
</dbReference>